<comment type="caution">
    <text evidence="2">The sequence shown here is derived from an EMBL/GenBank/DDBJ whole genome shotgun (WGS) entry which is preliminary data.</text>
</comment>
<reference evidence="2 3" key="1">
    <citation type="submission" date="2019-07" db="EMBL/GenBank/DDBJ databases">
        <title>Genomes of Cafeteria roenbergensis.</title>
        <authorList>
            <person name="Fischer M.G."/>
            <person name="Hackl T."/>
            <person name="Roman M."/>
        </authorList>
    </citation>
    <scope>NUCLEOTIDE SEQUENCE [LARGE SCALE GENOMIC DNA]</scope>
    <source>
        <strain evidence="2 3">Cflag</strain>
    </source>
</reference>
<sequence>MLAAQAGSAPSLHARDRPALRTPTRRTAAGSPHSSASSGAAAQARQSGRRLAVHVPGTTLGPMALQAARHAILPRADALLPRATGGIWRPVGGSAHVSAELPADVAVPPGQSGSRRFPRELSDVLCEAFALTDRKIIVPTPDSSPDPGLDGARSGGSLFAVSR</sequence>
<organism evidence="2 3">
    <name type="scientific">Cafeteria roenbergensis</name>
    <name type="common">Marine flagellate</name>
    <dbReference type="NCBI Taxonomy" id="33653"/>
    <lineage>
        <taxon>Eukaryota</taxon>
        <taxon>Sar</taxon>
        <taxon>Stramenopiles</taxon>
        <taxon>Bigyra</taxon>
        <taxon>Opalozoa</taxon>
        <taxon>Bicosoecida</taxon>
        <taxon>Cafeteriaceae</taxon>
        <taxon>Cafeteria</taxon>
    </lineage>
</organism>
<evidence type="ECO:0000256" key="1">
    <source>
        <dbReference type="SAM" id="MobiDB-lite"/>
    </source>
</evidence>
<evidence type="ECO:0000313" key="2">
    <source>
        <dbReference type="EMBL" id="KAA0146350.1"/>
    </source>
</evidence>
<accession>A0A5A8C2K7</accession>
<feature type="region of interest" description="Disordered" evidence="1">
    <location>
        <begin position="137"/>
        <end position="163"/>
    </location>
</feature>
<name>A0A5A8C2K7_CAFRO</name>
<protein>
    <submittedName>
        <fullName evidence="2">Uncharacterized protein</fullName>
    </submittedName>
</protein>
<dbReference type="EMBL" id="VLTM01000190">
    <property type="protein sequence ID" value="KAA0146350.1"/>
    <property type="molecule type" value="Genomic_DNA"/>
</dbReference>
<evidence type="ECO:0000313" key="3">
    <source>
        <dbReference type="Proteomes" id="UP000325113"/>
    </source>
</evidence>
<proteinExistence type="predicted"/>
<dbReference type="Proteomes" id="UP000325113">
    <property type="component" value="Unassembled WGS sequence"/>
</dbReference>
<gene>
    <name evidence="2" type="ORF">FNF31_07802</name>
</gene>
<feature type="region of interest" description="Disordered" evidence="1">
    <location>
        <begin position="1"/>
        <end position="50"/>
    </location>
</feature>
<dbReference type="AlphaFoldDB" id="A0A5A8C2K7"/>
<feature type="compositionally biased region" description="Low complexity" evidence="1">
    <location>
        <begin position="20"/>
        <end position="46"/>
    </location>
</feature>